<evidence type="ECO:0000313" key="2">
    <source>
        <dbReference type="Proteomes" id="UP000664317"/>
    </source>
</evidence>
<gene>
    <name evidence="1" type="ORF">J0A68_18035</name>
</gene>
<accession>A0ABS3C8H5</accession>
<sequence length="164" mass="18421">MKIKILYRGKLPSSDPLLILKEARLKLSQQPTPLSIDFDFENNWNQRVELIKGKNPNSIASFRQGSNKYKVSRYVTKEGGARLSLYAIACDEEIFAVFCRLYDFGKCFSEIEQQAAAELGGKRVGSYMISKNGYGVLLDSLGQSQAFLWNNGEALDKCFSSLQS</sequence>
<protein>
    <submittedName>
        <fullName evidence="1">Uncharacterized protein</fullName>
    </submittedName>
</protein>
<dbReference type="Proteomes" id="UP000664317">
    <property type="component" value="Unassembled WGS sequence"/>
</dbReference>
<name>A0ABS3C8H5_9BACT</name>
<reference evidence="1 2" key="1">
    <citation type="submission" date="2021-03" db="EMBL/GenBank/DDBJ databases">
        <title>novel species isolated from a fishpond in China.</title>
        <authorList>
            <person name="Lu H."/>
            <person name="Cai Z."/>
        </authorList>
    </citation>
    <scope>NUCLEOTIDE SEQUENCE [LARGE SCALE GENOMIC DNA]</scope>
    <source>
        <strain evidence="1 2">H41</strain>
    </source>
</reference>
<evidence type="ECO:0000313" key="1">
    <source>
        <dbReference type="EMBL" id="MBN7812861.1"/>
    </source>
</evidence>
<keyword evidence="2" id="KW-1185">Reference proteome</keyword>
<dbReference type="EMBL" id="JAFKCT010000009">
    <property type="protein sequence ID" value="MBN7812861.1"/>
    <property type="molecule type" value="Genomic_DNA"/>
</dbReference>
<dbReference type="RefSeq" id="WP_206579635.1">
    <property type="nucleotide sequence ID" value="NZ_JAFKCT010000009.1"/>
</dbReference>
<proteinExistence type="predicted"/>
<comment type="caution">
    <text evidence="1">The sequence shown here is derived from an EMBL/GenBank/DDBJ whole genome shotgun (WGS) entry which is preliminary data.</text>
</comment>
<organism evidence="1 2">
    <name type="scientific">Algoriphagus oliviformis</name>
    <dbReference type="NCBI Taxonomy" id="2811231"/>
    <lineage>
        <taxon>Bacteria</taxon>
        <taxon>Pseudomonadati</taxon>
        <taxon>Bacteroidota</taxon>
        <taxon>Cytophagia</taxon>
        <taxon>Cytophagales</taxon>
        <taxon>Cyclobacteriaceae</taxon>
        <taxon>Algoriphagus</taxon>
    </lineage>
</organism>